<keyword evidence="1" id="KW-0812">Transmembrane</keyword>
<dbReference type="Proteomes" id="UP000714380">
    <property type="component" value="Unassembled WGS sequence"/>
</dbReference>
<dbReference type="InterPro" id="IPR021529">
    <property type="entry name" value="DUF2798"/>
</dbReference>
<evidence type="ECO:0000313" key="3">
    <source>
        <dbReference type="Proteomes" id="UP000714380"/>
    </source>
</evidence>
<accession>A0ABS7ZSH9</accession>
<dbReference type="EMBL" id="JAEDAH010000088">
    <property type="protein sequence ID" value="MCA6064611.1"/>
    <property type="molecule type" value="Genomic_DNA"/>
</dbReference>
<sequence length="68" mass="7994">MKQRIAFTLMMSFVLSSLMSCWVTFINLGYSDQFLHNWGRAFILAWPAAAVIAFVFGPRIQRWSMRFK</sequence>
<name>A0ABS7ZSH9_9GAMM</name>
<evidence type="ECO:0000256" key="1">
    <source>
        <dbReference type="SAM" id="Phobius"/>
    </source>
</evidence>
<dbReference type="Pfam" id="PF11391">
    <property type="entry name" value="DUF2798"/>
    <property type="match status" value="1"/>
</dbReference>
<protein>
    <submittedName>
        <fullName evidence="2">DUF2798 domain-containing protein</fullName>
    </submittedName>
</protein>
<comment type="caution">
    <text evidence="2">The sequence shown here is derived from an EMBL/GenBank/DDBJ whole genome shotgun (WGS) entry which is preliminary data.</text>
</comment>
<gene>
    <name evidence="2" type="ORF">I9W95_13435</name>
</gene>
<evidence type="ECO:0000313" key="2">
    <source>
        <dbReference type="EMBL" id="MCA6064611.1"/>
    </source>
</evidence>
<proteinExistence type="predicted"/>
<keyword evidence="1" id="KW-1133">Transmembrane helix</keyword>
<keyword evidence="3" id="KW-1185">Reference proteome</keyword>
<dbReference type="RefSeq" id="WP_225675755.1">
    <property type="nucleotide sequence ID" value="NZ_JAEDAH010000088.1"/>
</dbReference>
<feature type="transmembrane region" description="Helical" evidence="1">
    <location>
        <begin position="38"/>
        <end position="58"/>
    </location>
</feature>
<feature type="transmembrane region" description="Helical" evidence="1">
    <location>
        <begin position="7"/>
        <end position="26"/>
    </location>
</feature>
<dbReference type="PROSITE" id="PS51257">
    <property type="entry name" value="PROKAR_LIPOPROTEIN"/>
    <property type="match status" value="1"/>
</dbReference>
<organism evidence="2 3">
    <name type="scientific">Thalassolituus marinus</name>
    <dbReference type="NCBI Taxonomy" id="671053"/>
    <lineage>
        <taxon>Bacteria</taxon>
        <taxon>Pseudomonadati</taxon>
        <taxon>Pseudomonadota</taxon>
        <taxon>Gammaproteobacteria</taxon>
        <taxon>Oceanospirillales</taxon>
        <taxon>Oceanospirillaceae</taxon>
        <taxon>Thalassolituus</taxon>
    </lineage>
</organism>
<reference evidence="2 3" key="1">
    <citation type="submission" date="2020-12" db="EMBL/GenBank/DDBJ databases">
        <title>Novel Thalassolituus-related marine hydrocarbonoclastic bacteria mediated algae-derived hydrocarbons mineralization in twilight zone of the northern South China Sea.</title>
        <authorList>
            <person name="Dong C."/>
        </authorList>
    </citation>
    <scope>NUCLEOTIDE SEQUENCE [LARGE SCALE GENOMIC DNA]</scope>
    <source>
        <strain evidence="2 3">IMCC1826</strain>
    </source>
</reference>
<keyword evidence="1" id="KW-0472">Membrane</keyword>